<accession>A0A916ZNV9</accession>
<dbReference type="Proteomes" id="UP000644699">
    <property type="component" value="Unassembled WGS sequence"/>
</dbReference>
<evidence type="ECO:0000313" key="3">
    <source>
        <dbReference type="Proteomes" id="UP000644699"/>
    </source>
</evidence>
<organism evidence="2 3">
    <name type="scientific">Aureimonas endophytica</name>
    <dbReference type="NCBI Taxonomy" id="2027858"/>
    <lineage>
        <taxon>Bacteria</taxon>
        <taxon>Pseudomonadati</taxon>
        <taxon>Pseudomonadota</taxon>
        <taxon>Alphaproteobacteria</taxon>
        <taxon>Hyphomicrobiales</taxon>
        <taxon>Aurantimonadaceae</taxon>
        <taxon>Aureimonas</taxon>
    </lineage>
</organism>
<feature type="transmembrane region" description="Helical" evidence="1">
    <location>
        <begin position="160"/>
        <end position="184"/>
    </location>
</feature>
<sequence length="263" mass="28443">MTSDQPEQEKAEQPENDFRHRGTFVLRLRNGVSVYAAGSVIVPPLFLLMPLVFAAKAPHPLLALLVMPVPFLSVFLHEVARMEAARRQGMTVRAVLITATGSFMLLDLAGRRHLPWKIGLAGLLANLLAGSLLLLLRLLLNVAWPLPAPAGLLQPFAQPVGLAALSYASLFNLAYGVINLFPAFPTDAGLALHNWITSRLGSRWASRIVGTLGLVGAIISISVLITSAISAFPLLLPPRFRLNWMLFRDSFRTPGSASVATAE</sequence>
<feature type="transmembrane region" description="Helical" evidence="1">
    <location>
        <begin position="116"/>
        <end position="140"/>
    </location>
</feature>
<dbReference type="EMBL" id="BMIQ01000004">
    <property type="protein sequence ID" value="GGE06899.1"/>
    <property type="molecule type" value="Genomic_DNA"/>
</dbReference>
<keyword evidence="1" id="KW-0472">Membrane</keyword>
<dbReference type="RefSeq" id="WP_188909401.1">
    <property type="nucleotide sequence ID" value="NZ_BMIQ01000004.1"/>
</dbReference>
<protein>
    <submittedName>
        <fullName evidence="2">Uncharacterized protein</fullName>
    </submittedName>
</protein>
<comment type="caution">
    <text evidence="2">The sequence shown here is derived from an EMBL/GenBank/DDBJ whole genome shotgun (WGS) entry which is preliminary data.</text>
</comment>
<evidence type="ECO:0000256" key="1">
    <source>
        <dbReference type="SAM" id="Phobius"/>
    </source>
</evidence>
<proteinExistence type="predicted"/>
<gene>
    <name evidence="2" type="ORF">GCM10011390_27480</name>
</gene>
<keyword evidence="1" id="KW-0812">Transmembrane</keyword>
<dbReference type="AlphaFoldDB" id="A0A916ZNV9"/>
<name>A0A916ZNV9_9HYPH</name>
<keyword evidence="3" id="KW-1185">Reference proteome</keyword>
<reference evidence="2" key="1">
    <citation type="journal article" date="2014" name="Int. J. Syst. Evol. Microbiol.">
        <title>Complete genome sequence of Corynebacterium casei LMG S-19264T (=DSM 44701T), isolated from a smear-ripened cheese.</title>
        <authorList>
            <consortium name="US DOE Joint Genome Institute (JGI-PGF)"/>
            <person name="Walter F."/>
            <person name="Albersmeier A."/>
            <person name="Kalinowski J."/>
            <person name="Ruckert C."/>
        </authorList>
    </citation>
    <scope>NUCLEOTIDE SEQUENCE</scope>
    <source>
        <strain evidence="2">CGMCC 1.15367</strain>
    </source>
</reference>
<evidence type="ECO:0000313" key="2">
    <source>
        <dbReference type="EMBL" id="GGE06899.1"/>
    </source>
</evidence>
<feature type="transmembrane region" description="Helical" evidence="1">
    <location>
        <begin position="34"/>
        <end position="55"/>
    </location>
</feature>
<keyword evidence="1" id="KW-1133">Transmembrane helix</keyword>
<reference evidence="2" key="2">
    <citation type="submission" date="2020-09" db="EMBL/GenBank/DDBJ databases">
        <authorList>
            <person name="Sun Q."/>
            <person name="Zhou Y."/>
        </authorList>
    </citation>
    <scope>NUCLEOTIDE SEQUENCE</scope>
    <source>
        <strain evidence="2">CGMCC 1.15367</strain>
    </source>
</reference>
<feature type="transmembrane region" description="Helical" evidence="1">
    <location>
        <begin position="61"/>
        <end position="80"/>
    </location>
</feature>
<feature type="transmembrane region" description="Helical" evidence="1">
    <location>
        <begin position="204"/>
        <end position="236"/>
    </location>
</feature>
<feature type="transmembrane region" description="Helical" evidence="1">
    <location>
        <begin position="92"/>
        <end position="110"/>
    </location>
</feature>